<dbReference type="AlphaFoldDB" id="A0AAD9N279"/>
<dbReference type="EC" id="2.3.1.225" evidence="7"/>
<keyword evidence="2 7" id="KW-0808">Transferase</keyword>
<dbReference type="Pfam" id="PF01529">
    <property type="entry name" value="DHHC"/>
    <property type="match status" value="1"/>
</dbReference>
<feature type="transmembrane region" description="Helical" evidence="7">
    <location>
        <begin position="179"/>
        <end position="203"/>
    </location>
</feature>
<evidence type="ECO:0000313" key="10">
    <source>
        <dbReference type="Proteomes" id="UP001208570"/>
    </source>
</evidence>
<gene>
    <name evidence="9" type="ORF">LSH36_269g12017</name>
</gene>
<feature type="transmembrane region" description="Helical" evidence="7">
    <location>
        <begin position="134"/>
        <end position="154"/>
    </location>
</feature>
<name>A0AAD9N279_9ANNE</name>
<dbReference type="Proteomes" id="UP001208570">
    <property type="component" value="Unassembled WGS sequence"/>
</dbReference>
<comment type="catalytic activity">
    <reaction evidence="7">
        <text>L-cysteinyl-[protein] + hexadecanoyl-CoA = S-hexadecanoyl-L-cysteinyl-[protein] + CoA</text>
        <dbReference type="Rhea" id="RHEA:36683"/>
        <dbReference type="Rhea" id="RHEA-COMP:10131"/>
        <dbReference type="Rhea" id="RHEA-COMP:11032"/>
        <dbReference type="ChEBI" id="CHEBI:29950"/>
        <dbReference type="ChEBI" id="CHEBI:57287"/>
        <dbReference type="ChEBI" id="CHEBI:57379"/>
        <dbReference type="ChEBI" id="CHEBI:74151"/>
        <dbReference type="EC" id="2.3.1.225"/>
    </reaction>
</comment>
<evidence type="ECO:0000256" key="1">
    <source>
        <dbReference type="ARBA" id="ARBA00004141"/>
    </source>
</evidence>
<evidence type="ECO:0000256" key="2">
    <source>
        <dbReference type="ARBA" id="ARBA00022679"/>
    </source>
</evidence>
<feature type="domain" description="Palmitoyltransferase DHHC" evidence="8">
    <location>
        <begin position="84"/>
        <end position="211"/>
    </location>
</feature>
<keyword evidence="4 7" id="KW-1133">Transmembrane helix</keyword>
<accession>A0AAD9N279</accession>
<evidence type="ECO:0000256" key="4">
    <source>
        <dbReference type="ARBA" id="ARBA00022989"/>
    </source>
</evidence>
<feature type="transmembrane region" description="Helical" evidence="7">
    <location>
        <begin position="224"/>
        <end position="248"/>
    </location>
</feature>
<feature type="transmembrane region" description="Helical" evidence="7">
    <location>
        <begin position="12"/>
        <end position="34"/>
    </location>
</feature>
<dbReference type="EMBL" id="JAODUP010000269">
    <property type="protein sequence ID" value="KAK2154447.1"/>
    <property type="molecule type" value="Genomic_DNA"/>
</dbReference>
<comment type="caution">
    <text evidence="9">The sequence shown here is derived from an EMBL/GenBank/DDBJ whole genome shotgun (WGS) entry which is preliminary data.</text>
</comment>
<keyword evidence="6 7" id="KW-0012">Acyltransferase</keyword>
<dbReference type="GO" id="GO:0016020">
    <property type="term" value="C:membrane"/>
    <property type="evidence" value="ECO:0007669"/>
    <property type="project" value="UniProtKB-SubCell"/>
</dbReference>
<dbReference type="PROSITE" id="PS51257">
    <property type="entry name" value="PROKAR_LIPOPROTEIN"/>
    <property type="match status" value="1"/>
</dbReference>
<keyword evidence="10" id="KW-1185">Reference proteome</keyword>
<evidence type="ECO:0000256" key="5">
    <source>
        <dbReference type="ARBA" id="ARBA00023136"/>
    </source>
</evidence>
<evidence type="ECO:0000313" key="9">
    <source>
        <dbReference type="EMBL" id="KAK2154447.1"/>
    </source>
</evidence>
<comment type="similarity">
    <text evidence="7">Belongs to the DHHC palmitoyltransferase family.</text>
</comment>
<comment type="subcellular location">
    <subcellularLocation>
        <location evidence="1">Membrane</location>
        <topology evidence="1">Multi-pass membrane protein</topology>
    </subcellularLocation>
</comment>
<evidence type="ECO:0000259" key="8">
    <source>
        <dbReference type="Pfam" id="PF01529"/>
    </source>
</evidence>
<keyword evidence="3 7" id="KW-0812">Transmembrane</keyword>
<dbReference type="PANTHER" id="PTHR12246">
    <property type="entry name" value="PALMITOYLTRANSFERASE ZDHHC16"/>
    <property type="match status" value="1"/>
</dbReference>
<dbReference type="InterPro" id="IPR001594">
    <property type="entry name" value="Palmitoyltrfase_DHHC"/>
</dbReference>
<evidence type="ECO:0000256" key="7">
    <source>
        <dbReference type="RuleBase" id="RU079119"/>
    </source>
</evidence>
<dbReference type="PROSITE" id="PS50216">
    <property type="entry name" value="DHHC"/>
    <property type="match status" value="1"/>
</dbReference>
<reference evidence="9" key="1">
    <citation type="journal article" date="2023" name="Mol. Biol. Evol.">
        <title>Third-Generation Sequencing Reveals the Adaptive Role of the Epigenome in Three Deep-Sea Polychaetes.</title>
        <authorList>
            <person name="Perez M."/>
            <person name="Aroh O."/>
            <person name="Sun Y."/>
            <person name="Lan Y."/>
            <person name="Juniper S.K."/>
            <person name="Young C.R."/>
            <person name="Angers B."/>
            <person name="Qian P.Y."/>
        </authorList>
    </citation>
    <scope>NUCLEOTIDE SEQUENCE</scope>
    <source>
        <strain evidence="9">P08H-3</strain>
    </source>
</reference>
<proteinExistence type="inferred from homology"/>
<evidence type="ECO:0000256" key="3">
    <source>
        <dbReference type="ARBA" id="ARBA00022692"/>
    </source>
</evidence>
<sequence>MQGMLRMIHWGPLLALGVISCISISAIICGLQWWPIYTLGGAVNMAIFLMWDVLTLYNLFSSAVVGPGYVPLGWKPEKESDLKYLQYCNQCEGYKAPRSHHCRKCQRCVMKMDHHCPWINNCVGHRNHGSFTAFLFFAPCGCIHALAILIPAMYRAINREVSVWTNVYLDPSSGLSQDLFVVSFFSVSLSVGVTFAVGYLLYIQTFYIYYGSGREPLVQLGIKSFIGCMFAVGLAIGVIIAVGALFYIQMKSILKNETGIESWIIEKAYYRDLDEGEPEFVYPYNLGKWNNFKLVFHWKRRPELNGIWWPVIEGCDQYTFTIEQIKQKHEKKERSVEYTIQEKYAGSYFPITMGPQVCCCPPCTDEPRIAVNPGDRIVVTRWKKRWLYGDKLITDNELKSEYCGPDMGSIPFGQFHIKFINSSFIPRTRRIRGWFPRRCAVEVMNGTYEELINPSTQAESAKRKND</sequence>
<evidence type="ECO:0000256" key="6">
    <source>
        <dbReference type="ARBA" id="ARBA00023315"/>
    </source>
</evidence>
<protein>
    <recommendedName>
        <fullName evidence="7">Palmitoyltransferase</fullName>
        <ecNumber evidence="7">2.3.1.225</ecNumber>
    </recommendedName>
</protein>
<dbReference type="GO" id="GO:0019706">
    <property type="term" value="F:protein-cysteine S-palmitoyltransferase activity"/>
    <property type="evidence" value="ECO:0007669"/>
    <property type="project" value="UniProtKB-EC"/>
</dbReference>
<organism evidence="9 10">
    <name type="scientific">Paralvinella palmiformis</name>
    <dbReference type="NCBI Taxonomy" id="53620"/>
    <lineage>
        <taxon>Eukaryota</taxon>
        <taxon>Metazoa</taxon>
        <taxon>Spiralia</taxon>
        <taxon>Lophotrochozoa</taxon>
        <taxon>Annelida</taxon>
        <taxon>Polychaeta</taxon>
        <taxon>Sedentaria</taxon>
        <taxon>Canalipalpata</taxon>
        <taxon>Terebellida</taxon>
        <taxon>Terebelliformia</taxon>
        <taxon>Alvinellidae</taxon>
        <taxon>Paralvinella</taxon>
    </lineage>
</organism>
<keyword evidence="5 7" id="KW-0472">Membrane</keyword>
<comment type="domain">
    <text evidence="7">The DHHC domain is required for palmitoyltransferase activity.</text>
</comment>
<dbReference type="InterPro" id="IPR039859">
    <property type="entry name" value="PFA4/ZDH16/20/ERF2-like"/>
</dbReference>